<dbReference type="Pfam" id="PF00842">
    <property type="entry name" value="Ala_racemase_C"/>
    <property type="match status" value="1"/>
</dbReference>
<dbReference type="PROSITE" id="PS00395">
    <property type="entry name" value="ALANINE_RACEMASE"/>
    <property type="match status" value="1"/>
</dbReference>
<dbReference type="NCBIfam" id="TIGR00492">
    <property type="entry name" value="alr"/>
    <property type="match status" value="1"/>
</dbReference>
<dbReference type="KEGG" id="swo:Swol_2416"/>
<dbReference type="SUPFAM" id="SSF50621">
    <property type="entry name" value="Alanine racemase C-terminal domain-like"/>
    <property type="match status" value="1"/>
</dbReference>
<name>Q0AU99_SYNWW</name>
<feature type="domain" description="Alanine racemase C-terminal" evidence="5">
    <location>
        <begin position="247"/>
        <end position="378"/>
    </location>
</feature>
<dbReference type="eggNOG" id="COG0787">
    <property type="taxonomic scope" value="Bacteria"/>
</dbReference>
<keyword evidence="2 4" id="KW-0663">Pyridoxal phosphate</keyword>
<dbReference type="InterPro" id="IPR000821">
    <property type="entry name" value="Ala_racemase"/>
</dbReference>
<protein>
    <submittedName>
        <fullName evidence="6">Alanine racemase</fullName>
        <ecNumber evidence="6">5.1.1.1</ecNumber>
    </submittedName>
</protein>
<dbReference type="AlphaFoldDB" id="Q0AU99"/>
<evidence type="ECO:0000256" key="2">
    <source>
        <dbReference type="ARBA" id="ARBA00022898"/>
    </source>
</evidence>
<evidence type="ECO:0000256" key="1">
    <source>
        <dbReference type="ARBA" id="ARBA00001933"/>
    </source>
</evidence>
<dbReference type="GO" id="GO:0006522">
    <property type="term" value="P:alanine metabolic process"/>
    <property type="evidence" value="ECO:0007669"/>
    <property type="project" value="InterPro"/>
</dbReference>
<dbReference type="Proteomes" id="UP000001968">
    <property type="component" value="Chromosome"/>
</dbReference>
<dbReference type="PANTHER" id="PTHR30511:SF0">
    <property type="entry name" value="ALANINE RACEMASE, CATABOLIC-RELATED"/>
    <property type="match status" value="1"/>
</dbReference>
<gene>
    <name evidence="6" type="ordered locus">Swol_2416</name>
</gene>
<dbReference type="STRING" id="335541.Swol_2416"/>
<dbReference type="InterPro" id="IPR001608">
    <property type="entry name" value="Ala_racemase_N"/>
</dbReference>
<reference evidence="7" key="1">
    <citation type="journal article" date="2010" name="Environ. Microbiol.">
        <title>The genome of Syntrophomonas wolfei: new insights into syntrophic metabolism and biohydrogen production.</title>
        <authorList>
            <person name="Sieber J.R."/>
            <person name="Sims D.R."/>
            <person name="Han C."/>
            <person name="Kim E."/>
            <person name="Lykidis A."/>
            <person name="Lapidus A.L."/>
            <person name="McDonnald E."/>
            <person name="Rohlin L."/>
            <person name="Culley D.E."/>
            <person name="Gunsalus R."/>
            <person name="McInerney M.J."/>
        </authorList>
    </citation>
    <scope>NUCLEOTIDE SEQUENCE [LARGE SCALE GENOMIC DNA]</scope>
    <source>
        <strain evidence="7">DSM 2245B / Goettingen</strain>
    </source>
</reference>
<evidence type="ECO:0000256" key="3">
    <source>
        <dbReference type="ARBA" id="ARBA00023235"/>
    </source>
</evidence>
<evidence type="ECO:0000313" key="7">
    <source>
        <dbReference type="Proteomes" id="UP000001968"/>
    </source>
</evidence>
<evidence type="ECO:0000259" key="5">
    <source>
        <dbReference type="SMART" id="SM01005"/>
    </source>
</evidence>
<dbReference type="InterPro" id="IPR029066">
    <property type="entry name" value="PLP-binding_barrel"/>
</dbReference>
<dbReference type="CDD" id="cd00430">
    <property type="entry name" value="PLPDE_III_AR"/>
    <property type="match status" value="1"/>
</dbReference>
<dbReference type="GO" id="GO:0030170">
    <property type="term" value="F:pyridoxal phosphate binding"/>
    <property type="evidence" value="ECO:0007669"/>
    <property type="project" value="TreeGrafter"/>
</dbReference>
<dbReference type="GO" id="GO:0005829">
    <property type="term" value="C:cytosol"/>
    <property type="evidence" value="ECO:0007669"/>
    <property type="project" value="TreeGrafter"/>
</dbReference>
<dbReference type="HOGENOM" id="CLU_028393_2_2_9"/>
<organism evidence="6 7">
    <name type="scientific">Syntrophomonas wolfei subsp. wolfei (strain DSM 2245B / Goettingen)</name>
    <dbReference type="NCBI Taxonomy" id="335541"/>
    <lineage>
        <taxon>Bacteria</taxon>
        <taxon>Bacillati</taxon>
        <taxon>Bacillota</taxon>
        <taxon>Clostridia</taxon>
        <taxon>Eubacteriales</taxon>
        <taxon>Syntrophomonadaceae</taxon>
        <taxon>Syntrophomonas</taxon>
    </lineage>
</organism>
<dbReference type="EC" id="5.1.1.1" evidence="6"/>
<dbReference type="PRINTS" id="PR00992">
    <property type="entry name" value="ALARACEMASE"/>
</dbReference>
<dbReference type="Gene3D" id="3.20.20.10">
    <property type="entry name" value="Alanine racemase"/>
    <property type="match status" value="1"/>
</dbReference>
<feature type="modified residue" description="N6-(pyridoxal phosphate)lysine" evidence="4">
    <location>
        <position position="39"/>
    </location>
</feature>
<accession>Q0AU99</accession>
<dbReference type="GO" id="GO:0008784">
    <property type="term" value="F:alanine racemase activity"/>
    <property type="evidence" value="ECO:0007669"/>
    <property type="project" value="UniProtKB-EC"/>
</dbReference>
<dbReference type="InterPro" id="IPR009006">
    <property type="entry name" value="Ala_racemase/Decarboxylase_C"/>
</dbReference>
<evidence type="ECO:0000256" key="4">
    <source>
        <dbReference type="PIRSR" id="PIRSR600821-50"/>
    </source>
</evidence>
<dbReference type="Gene3D" id="2.40.37.10">
    <property type="entry name" value="Lyase, Ornithine Decarboxylase, Chain A, domain 1"/>
    <property type="match status" value="1"/>
</dbReference>
<dbReference type="SMART" id="SM01005">
    <property type="entry name" value="Ala_racemase_C"/>
    <property type="match status" value="1"/>
</dbReference>
<keyword evidence="7" id="KW-1185">Reference proteome</keyword>
<dbReference type="FunFam" id="3.20.20.10:FF:000002">
    <property type="entry name" value="Alanine racemase"/>
    <property type="match status" value="1"/>
</dbReference>
<keyword evidence="3 6" id="KW-0413">Isomerase</keyword>
<dbReference type="PANTHER" id="PTHR30511">
    <property type="entry name" value="ALANINE RACEMASE"/>
    <property type="match status" value="1"/>
</dbReference>
<dbReference type="SUPFAM" id="SSF51419">
    <property type="entry name" value="PLP-binding barrel"/>
    <property type="match status" value="1"/>
</dbReference>
<dbReference type="Pfam" id="PF01168">
    <property type="entry name" value="Ala_racemase_N"/>
    <property type="match status" value="1"/>
</dbReference>
<comment type="cofactor">
    <cofactor evidence="1 4">
        <name>pyridoxal 5'-phosphate</name>
        <dbReference type="ChEBI" id="CHEBI:597326"/>
    </cofactor>
</comment>
<dbReference type="EMBL" id="CP000448">
    <property type="protein sequence ID" value="ABI69705.1"/>
    <property type="molecule type" value="Genomic_DNA"/>
</dbReference>
<dbReference type="RefSeq" id="WP_011641789.1">
    <property type="nucleotide sequence ID" value="NC_008346.1"/>
</dbReference>
<dbReference type="InterPro" id="IPR011079">
    <property type="entry name" value="Ala_racemase_C"/>
</dbReference>
<proteinExistence type="predicted"/>
<evidence type="ECO:0000313" key="6">
    <source>
        <dbReference type="EMBL" id="ABI69705.1"/>
    </source>
</evidence>
<sequence length="399" mass="44646">MKQLKHDKWLEIDIDAVKQNLEGVKSLLDSSVHLLVVLKANAYGHGAVNMARFLYQNGVDFFAVSFLSEALELRKAGIRSSILVFSPVVDEEQVKEAIKNHITLSISSLFDSQLLNQVSERLNQPLRVHLKVDSGLGRFGFTNIEEISTACQSLKENSCIYIEGIYTHMADAASGNPAYTEEQFRRFMEIVNKLVKAGYKIPLRHCANSAVFLKYPHMHLDAVRIGTLISGQYPVGDLPRPVELIDPFRFKCKIISLKSLKAGDYLGYSRSYCLKEDAQIAVIPVGYMDGLGLNVGNKAEGFIDLLKILLKNIFFYYDLGRFKLQVKIRDSLYPVRGKVFMQMAMIEIPAGLDLSIGDEVEIPVRKTLAARDLVRIYTKAGEAVKIGNQDGTSYIVEGD</sequence>
<dbReference type="InterPro" id="IPR020622">
    <property type="entry name" value="Ala_racemase_pyridoxalP-BS"/>
</dbReference>